<name>D2UZ14_NAEGR</name>
<dbReference type="OrthoDB" id="59470at2759"/>
<dbReference type="GO" id="GO:0003824">
    <property type="term" value="F:catalytic activity"/>
    <property type="evidence" value="ECO:0007669"/>
    <property type="project" value="InterPro"/>
</dbReference>
<dbReference type="InterPro" id="IPR043132">
    <property type="entry name" value="BCAT-like_C"/>
</dbReference>
<dbReference type="Proteomes" id="UP000006671">
    <property type="component" value="Unassembled WGS sequence"/>
</dbReference>
<sequence>MINHQIATSSIIKQLITKNSKSSINLLFKNGKIVTDFDVSTNSTDFLKQFPRGAYTAMRTLHRHSVFQLKFHVHRLIYTTMKMINDEHLEINTNSPKSESLIEECSIGMYPLSLLSSVEKSNNNEKHELFLEEVVKTLGQSIAEYSINVDDEHPNECDQLSVEELKVTLLLVWYHQRKSSSEISTSFDLYSHITKLGERPSKPVFVDIVPGSRCHLGNAKDSIWITERNSMLNKKTQSSNEVLMCEESGIVREGTSSNFFIINRDGKVVTARDGILFGSVRGLLIPTQDQAQSILKNSTEEESCETVLKSSEYTEDNPTIRDLLNWKEAFITSTSRLVLPIKTINIAKECIDNILTREEIEQVKPHLKELNSYYYSYELESVDQCIHLNQLLVNKMQSMSIRVVN</sequence>
<dbReference type="OMA" id="CHLGNAK"/>
<evidence type="ECO:0000313" key="1">
    <source>
        <dbReference type="EMBL" id="EFC49866.1"/>
    </source>
</evidence>
<dbReference type="PANTHER" id="PTHR47703:SF2">
    <property type="entry name" value="D-AMINOACID AMINOTRANSFERASE-LIKE PLP-DEPENDENT ENZYMES SUPERFAMILY PROTEIN"/>
    <property type="match status" value="1"/>
</dbReference>
<dbReference type="EMBL" id="GG738846">
    <property type="protein sequence ID" value="EFC49866.1"/>
    <property type="molecule type" value="Genomic_DNA"/>
</dbReference>
<dbReference type="VEuPathDB" id="AmoebaDB:NAEGRDRAFT_61776"/>
<dbReference type="InterPro" id="IPR001544">
    <property type="entry name" value="Aminotrans_IV"/>
</dbReference>
<dbReference type="InterPro" id="IPR036038">
    <property type="entry name" value="Aminotransferase-like"/>
</dbReference>
<dbReference type="KEGG" id="ngr:NAEGRDRAFT_61776"/>
<keyword evidence="2" id="KW-1185">Reference proteome</keyword>
<evidence type="ECO:0000313" key="2">
    <source>
        <dbReference type="Proteomes" id="UP000006671"/>
    </source>
</evidence>
<gene>
    <name evidence="1" type="ORF">NAEGRDRAFT_61776</name>
</gene>
<dbReference type="InParanoid" id="D2UZ14"/>
<protein>
    <submittedName>
        <fullName evidence="1">Predicted protein</fullName>
    </submittedName>
</protein>
<proteinExistence type="predicted"/>
<accession>D2UZ14</accession>
<dbReference type="Pfam" id="PF01063">
    <property type="entry name" value="Aminotran_4"/>
    <property type="match status" value="1"/>
</dbReference>
<dbReference type="AlphaFoldDB" id="D2UZ14"/>
<reference evidence="1 2" key="1">
    <citation type="journal article" date="2010" name="Cell">
        <title>The genome of Naegleria gruberi illuminates early eukaryotic versatility.</title>
        <authorList>
            <person name="Fritz-Laylin L.K."/>
            <person name="Prochnik S.E."/>
            <person name="Ginger M.L."/>
            <person name="Dacks J.B."/>
            <person name="Carpenter M.L."/>
            <person name="Field M.C."/>
            <person name="Kuo A."/>
            <person name="Paredez A."/>
            <person name="Chapman J."/>
            <person name="Pham J."/>
            <person name="Shu S."/>
            <person name="Neupane R."/>
            <person name="Cipriano M."/>
            <person name="Mancuso J."/>
            <person name="Tu H."/>
            <person name="Salamov A."/>
            <person name="Lindquist E."/>
            <person name="Shapiro H."/>
            <person name="Lucas S."/>
            <person name="Grigoriev I.V."/>
            <person name="Cande W.Z."/>
            <person name="Fulton C."/>
            <person name="Rokhsar D.S."/>
            <person name="Dawson S.C."/>
        </authorList>
    </citation>
    <scope>NUCLEOTIDE SEQUENCE [LARGE SCALE GENOMIC DNA]</scope>
    <source>
        <strain evidence="1 2">NEG-M</strain>
    </source>
</reference>
<dbReference type="Gene3D" id="3.20.10.10">
    <property type="entry name" value="D-amino Acid Aminotransferase, subunit A, domain 2"/>
    <property type="match status" value="1"/>
</dbReference>
<dbReference type="SUPFAM" id="SSF56752">
    <property type="entry name" value="D-aminoacid aminotransferase-like PLP-dependent enzymes"/>
    <property type="match status" value="1"/>
</dbReference>
<dbReference type="RefSeq" id="XP_002682610.1">
    <property type="nucleotide sequence ID" value="XM_002682564.1"/>
</dbReference>
<organism evidence="2">
    <name type="scientific">Naegleria gruberi</name>
    <name type="common">Amoeba</name>
    <dbReference type="NCBI Taxonomy" id="5762"/>
    <lineage>
        <taxon>Eukaryota</taxon>
        <taxon>Discoba</taxon>
        <taxon>Heterolobosea</taxon>
        <taxon>Tetramitia</taxon>
        <taxon>Eutetramitia</taxon>
        <taxon>Vahlkampfiidae</taxon>
        <taxon>Naegleria</taxon>
    </lineage>
</organism>
<dbReference type="GeneID" id="8863203"/>
<dbReference type="PANTHER" id="PTHR47703">
    <property type="entry name" value="D-AMINOACID AMINOTRANSFERASE-LIKE PLP-DEPENDENT ENZYMES SUPERFAMILY PROTEIN"/>
    <property type="match status" value="1"/>
</dbReference>